<dbReference type="InterPro" id="IPR050605">
    <property type="entry name" value="Olfactomedin-like_domain"/>
</dbReference>
<dbReference type="Proteomes" id="UP000314986">
    <property type="component" value="Unassembled WGS sequence"/>
</dbReference>
<dbReference type="OMA" id="LRITYGQ"/>
<reference evidence="6" key="4">
    <citation type="submission" date="2025-08" db="UniProtKB">
        <authorList>
            <consortium name="Ensembl"/>
        </authorList>
    </citation>
    <scope>IDENTIFICATION</scope>
</reference>
<evidence type="ECO:0000256" key="2">
    <source>
        <dbReference type="ARBA" id="ARBA00022525"/>
    </source>
</evidence>
<reference evidence="7" key="3">
    <citation type="journal article" date="2014" name="Nature">
        <title>Elephant shark genome provides unique insights into gnathostome evolution.</title>
        <authorList>
            <consortium name="International Elephant Shark Genome Sequencing Consortium"/>
            <person name="Venkatesh B."/>
            <person name="Lee A.P."/>
            <person name="Ravi V."/>
            <person name="Maurya A.K."/>
            <person name="Lian M.M."/>
            <person name="Swann J.B."/>
            <person name="Ohta Y."/>
            <person name="Flajnik M.F."/>
            <person name="Sutoh Y."/>
            <person name="Kasahara M."/>
            <person name="Hoon S."/>
            <person name="Gangu V."/>
            <person name="Roy S.W."/>
            <person name="Irimia M."/>
            <person name="Korzh V."/>
            <person name="Kondrychyn I."/>
            <person name="Lim Z.W."/>
            <person name="Tay B.H."/>
            <person name="Tohari S."/>
            <person name="Kong K.W."/>
            <person name="Ho S."/>
            <person name="Lorente-Galdos B."/>
            <person name="Quilez J."/>
            <person name="Marques-Bonet T."/>
            <person name="Raney B.J."/>
            <person name="Ingham P.W."/>
            <person name="Tay A."/>
            <person name="Hillier L.W."/>
            <person name="Minx P."/>
            <person name="Boehm T."/>
            <person name="Wilson R.K."/>
            <person name="Brenner S."/>
            <person name="Warren W.C."/>
        </authorList>
    </citation>
    <scope>NUCLEOTIDE SEQUENCE [LARGE SCALE GENOMIC DNA]</scope>
</reference>
<dbReference type="PANTHER" id="PTHR23192">
    <property type="entry name" value="OLFACTOMEDIN-RELATED"/>
    <property type="match status" value="1"/>
</dbReference>
<sequence>MDSLTGTCGSSKLPDMSLYPNLEDSPQWFFHIHLMFLYFESCSCSVYLPDNIFPVQRVEQLEFTSQHLYASMQTEIVKIHEYASKIELYEKQLQNITLTVRTMEVTNIFYTELDFDLLKVEITELESLVAELKKTVNGSSVLIDRIFLEIENISIAVTLLEKFDKNNILEIRREIAALRIKLKKCEEDRSQTTNNSTNPTIEYGSCNHGELQNVNKPVVIQLNWRGFSYKYGTWGKDPSPLSEDKELYWVAPLATNARYLDAVRLHKSYDDLLLQRNFQTFTVYRGTGSGAVVYKNSMYYNCYDSADMCKLNVSSKSIVVRKTLMRATYNNRFSYSGVDWQDLDFEVDENGLWVIYSTEESSGDIVISKLNETSLDVENTWTTNLFKPAVSNAFIACGILYAVRPISTRKEEIFYTFNTKTNKEGKVSIIIDKILEKIQSLTYNPSEHKLYVYNDGYLVTYDMTFSPFA</sequence>
<accession>A0A4W3H3H3</accession>
<dbReference type="Ensembl" id="ENSCMIT00000010165.1">
    <property type="protein sequence ID" value="ENSCMIP00000009900.1"/>
    <property type="gene ID" value="ENSCMIG00000005220.1"/>
</dbReference>
<protein>
    <submittedName>
        <fullName evidence="6">Olfactomedin 4</fullName>
    </submittedName>
</protein>
<gene>
    <name evidence="6" type="primary">LOC103178650</name>
</gene>
<dbReference type="SMART" id="SM00284">
    <property type="entry name" value="OLF"/>
    <property type="match status" value="1"/>
</dbReference>
<evidence type="ECO:0000256" key="4">
    <source>
        <dbReference type="SAM" id="Coils"/>
    </source>
</evidence>
<evidence type="ECO:0000256" key="3">
    <source>
        <dbReference type="PROSITE-ProRule" id="PRU00446"/>
    </source>
</evidence>
<evidence type="ECO:0000259" key="5">
    <source>
        <dbReference type="PROSITE" id="PS51132"/>
    </source>
</evidence>
<feature type="coiled-coil region" evidence="4">
    <location>
        <begin position="79"/>
        <end position="135"/>
    </location>
</feature>
<dbReference type="InterPro" id="IPR003112">
    <property type="entry name" value="Olfac-like_dom"/>
</dbReference>
<feature type="domain" description="Olfactomedin-like" evidence="5">
    <location>
        <begin position="205"/>
        <end position="467"/>
    </location>
</feature>
<proteinExistence type="predicted"/>
<dbReference type="AlphaFoldDB" id="A0A4W3H3H3"/>
<dbReference type="PROSITE" id="PS51132">
    <property type="entry name" value="OLF"/>
    <property type="match status" value="1"/>
</dbReference>
<evidence type="ECO:0000313" key="6">
    <source>
        <dbReference type="Ensembl" id="ENSCMIP00000009900.1"/>
    </source>
</evidence>
<reference evidence="7" key="2">
    <citation type="journal article" date="2007" name="PLoS Biol.">
        <title>Survey sequencing and comparative analysis of the elephant shark (Callorhinchus milii) genome.</title>
        <authorList>
            <person name="Venkatesh B."/>
            <person name="Kirkness E.F."/>
            <person name="Loh Y.H."/>
            <person name="Halpern A.L."/>
            <person name="Lee A.P."/>
            <person name="Johnson J."/>
            <person name="Dandona N."/>
            <person name="Viswanathan L.D."/>
            <person name="Tay A."/>
            <person name="Venter J.C."/>
            <person name="Strausberg R.L."/>
            <person name="Brenner S."/>
        </authorList>
    </citation>
    <scope>NUCLEOTIDE SEQUENCE [LARGE SCALE GENOMIC DNA]</scope>
</reference>
<keyword evidence="7" id="KW-1185">Reference proteome</keyword>
<keyword evidence="2" id="KW-0964">Secreted</keyword>
<dbReference type="Pfam" id="PF02191">
    <property type="entry name" value="OLF"/>
    <property type="match status" value="1"/>
</dbReference>
<organism evidence="6 7">
    <name type="scientific">Callorhinchus milii</name>
    <name type="common">Ghost shark</name>
    <dbReference type="NCBI Taxonomy" id="7868"/>
    <lineage>
        <taxon>Eukaryota</taxon>
        <taxon>Metazoa</taxon>
        <taxon>Chordata</taxon>
        <taxon>Craniata</taxon>
        <taxon>Vertebrata</taxon>
        <taxon>Chondrichthyes</taxon>
        <taxon>Holocephali</taxon>
        <taxon>Chimaeriformes</taxon>
        <taxon>Callorhinchidae</taxon>
        <taxon>Callorhinchus</taxon>
    </lineage>
</organism>
<evidence type="ECO:0000313" key="7">
    <source>
        <dbReference type="Proteomes" id="UP000314986"/>
    </source>
</evidence>
<dbReference type="STRING" id="7868.ENSCMIP00000009900"/>
<keyword evidence="4" id="KW-0175">Coiled coil</keyword>
<dbReference type="GO" id="GO:0005615">
    <property type="term" value="C:extracellular space"/>
    <property type="evidence" value="ECO:0007669"/>
    <property type="project" value="TreeGrafter"/>
</dbReference>
<feature type="coiled-coil region" evidence="4">
    <location>
        <begin position="168"/>
        <end position="195"/>
    </location>
</feature>
<reference evidence="7" key="1">
    <citation type="journal article" date="2006" name="Science">
        <title>Ancient noncoding elements conserved in the human genome.</title>
        <authorList>
            <person name="Venkatesh B."/>
            <person name="Kirkness E.F."/>
            <person name="Loh Y.H."/>
            <person name="Halpern A.L."/>
            <person name="Lee A.P."/>
            <person name="Johnson J."/>
            <person name="Dandona N."/>
            <person name="Viswanathan L.D."/>
            <person name="Tay A."/>
            <person name="Venter J.C."/>
            <person name="Strausberg R.L."/>
            <person name="Brenner S."/>
        </authorList>
    </citation>
    <scope>NUCLEOTIDE SEQUENCE [LARGE SCALE GENOMIC DNA]</scope>
</reference>
<comment type="caution">
    <text evidence="3">Lacks conserved residue(s) required for the propagation of feature annotation.</text>
</comment>
<dbReference type="GeneTree" id="ENSGT00940000155454"/>
<dbReference type="PANTHER" id="PTHR23192:SF7">
    <property type="entry name" value="OLFACTOMEDIN-4"/>
    <property type="match status" value="1"/>
</dbReference>
<evidence type="ECO:0000256" key="1">
    <source>
        <dbReference type="ARBA" id="ARBA00004613"/>
    </source>
</evidence>
<name>A0A4W3H3H3_CALMI</name>
<dbReference type="InParanoid" id="A0A4W3H3H3"/>
<reference evidence="6" key="5">
    <citation type="submission" date="2025-09" db="UniProtKB">
        <authorList>
            <consortium name="Ensembl"/>
        </authorList>
    </citation>
    <scope>IDENTIFICATION</scope>
</reference>
<comment type="subcellular location">
    <subcellularLocation>
        <location evidence="1">Secreted</location>
    </subcellularLocation>
</comment>
<dbReference type="GO" id="GO:0007165">
    <property type="term" value="P:signal transduction"/>
    <property type="evidence" value="ECO:0007669"/>
    <property type="project" value="TreeGrafter"/>
</dbReference>